<sequence length="367" mass="41434">MALIEKYGHGGDLLTAKQEFSRDSNHLLDFSANINPLGPPARVIGVLKDRLETIVHYPDPAHRMLKQKLAEKHAVSPEHILIGNGAAECIALVLLGLQPQTVGVIYPCFSEYEQLAVSYGAKIKPCCGKLANDFKPNSSELLQLIAETALVFIGHPNNPTGIMYSKEELVRMAEQAENTNTYLVIDEAFIDFHPHQKQATLLSELEKFKHVMIIRSMTKFYAIPGLRLGYAISHPELISKLQGKQVTWSVNQMALVAGEACLEEKEYEGKTIELIQEQRRYVKRSIEENLGWFVFPGQANFLLVRLTDEFTATDLQWKMGQKGILIRSCSMYPGLTNQYFRIAIRTKQENDCLIQAFKEVVKEGRKL</sequence>
<protein>
    <recommendedName>
        <fullName evidence="4">threonine-phosphate decarboxylase</fullName>
        <ecNumber evidence="4">4.1.1.81</ecNumber>
    </recommendedName>
    <alternativeName>
        <fullName evidence="8">L-threonine-O-3-phosphate decarboxylase</fullName>
    </alternativeName>
</protein>
<evidence type="ECO:0000256" key="9">
    <source>
        <dbReference type="ARBA" id="ARBA00048531"/>
    </source>
</evidence>
<proteinExistence type="predicted"/>
<dbReference type="PANTHER" id="PTHR42885:SF1">
    <property type="entry name" value="THREONINE-PHOSPHATE DECARBOXYLASE"/>
    <property type="match status" value="1"/>
</dbReference>
<dbReference type="SUPFAM" id="SSF53383">
    <property type="entry name" value="PLP-dependent transferases"/>
    <property type="match status" value="1"/>
</dbReference>
<evidence type="ECO:0000256" key="4">
    <source>
        <dbReference type="ARBA" id="ARBA00012285"/>
    </source>
</evidence>
<keyword evidence="6" id="KW-0663">Pyridoxal phosphate</keyword>
<evidence type="ECO:0000256" key="3">
    <source>
        <dbReference type="ARBA" id="ARBA00004953"/>
    </source>
</evidence>
<dbReference type="GO" id="GO:0048472">
    <property type="term" value="F:threonine-phosphate decarboxylase activity"/>
    <property type="evidence" value="ECO:0007669"/>
    <property type="project" value="UniProtKB-EC"/>
</dbReference>
<dbReference type="InterPro" id="IPR004839">
    <property type="entry name" value="Aminotransferase_I/II_large"/>
</dbReference>
<dbReference type="InterPro" id="IPR004838">
    <property type="entry name" value="NHTrfase_class1_PyrdxlP-BS"/>
</dbReference>
<dbReference type="CDD" id="cd00609">
    <property type="entry name" value="AAT_like"/>
    <property type="match status" value="1"/>
</dbReference>
<gene>
    <name evidence="11" type="primary">cobD</name>
    <name evidence="11" type="ORF">NDK43_10290</name>
</gene>
<dbReference type="Proteomes" id="UP001523262">
    <property type="component" value="Unassembled WGS sequence"/>
</dbReference>
<evidence type="ECO:0000256" key="7">
    <source>
        <dbReference type="ARBA" id="ARBA00023239"/>
    </source>
</evidence>
<keyword evidence="7 11" id="KW-0456">Lyase</keyword>
<comment type="function">
    <text evidence="2">Decarboxylates L-threonine-O-3-phosphate to yield (R)-1-amino-2-propanol O-2-phosphate, the precursor for the linkage between the nucleotide loop and the corrin ring in cobalamin.</text>
</comment>
<evidence type="ECO:0000256" key="1">
    <source>
        <dbReference type="ARBA" id="ARBA00001933"/>
    </source>
</evidence>
<accession>A0ABT0WCD7</accession>
<dbReference type="InterPro" id="IPR005860">
    <property type="entry name" value="CobD"/>
</dbReference>
<dbReference type="NCBIfam" id="TIGR01140">
    <property type="entry name" value="L_thr_O3P_dcar"/>
    <property type="match status" value="1"/>
</dbReference>
<dbReference type="InterPro" id="IPR015424">
    <property type="entry name" value="PyrdxlP-dep_Trfase"/>
</dbReference>
<evidence type="ECO:0000259" key="10">
    <source>
        <dbReference type="Pfam" id="PF00155"/>
    </source>
</evidence>
<dbReference type="InterPro" id="IPR015422">
    <property type="entry name" value="PyrdxlP-dep_Trfase_small"/>
</dbReference>
<comment type="caution">
    <text evidence="11">The sequence shown here is derived from an EMBL/GenBank/DDBJ whole genome shotgun (WGS) entry which is preliminary data.</text>
</comment>
<keyword evidence="5" id="KW-0169">Cobalamin biosynthesis</keyword>
<organism evidence="11 12">
    <name type="scientific">Neobacillus pocheonensis</name>
    <dbReference type="NCBI Taxonomy" id="363869"/>
    <lineage>
        <taxon>Bacteria</taxon>
        <taxon>Bacillati</taxon>
        <taxon>Bacillota</taxon>
        <taxon>Bacilli</taxon>
        <taxon>Bacillales</taxon>
        <taxon>Bacillaceae</taxon>
        <taxon>Neobacillus</taxon>
    </lineage>
</organism>
<comment type="cofactor">
    <cofactor evidence="1">
        <name>pyridoxal 5'-phosphate</name>
        <dbReference type="ChEBI" id="CHEBI:597326"/>
    </cofactor>
</comment>
<evidence type="ECO:0000256" key="8">
    <source>
        <dbReference type="ARBA" id="ARBA00029996"/>
    </source>
</evidence>
<evidence type="ECO:0000313" key="11">
    <source>
        <dbReference type="EMBL" id="MCM2532702.1"/>
    </source>
</evidence>
<keyword evidence="12" id="KW-1185">Reference proteome</keyword>
<evidence type="ECO:0000256" key="2">
    <source>
        <dbReference type="ARBA" id="ARBA00003444"/>
    </source>
</evidence>
<dbReference type="Gene3D" id="3.90.1150.10">
    <property type="entry name" value="Aspartate Aminotransferase, domain 1"/>
    <property type="match status" value="1"/>
</dbReference>
<dbReference type="Pfam" id="PF00155">
    <property type="entry name" value="Aminotran_1_2"/>
    <property type="match status" value="1"/>
</dbReference>
<name>A0ABT0WCD7_9BACI</name>
<reference evidence="11 12" key="1">
    <citation type="submission" date="2022-06" db="EMBL/GenBank/DDBJ databases">
        <authorList>
            <person name="Jeon C.O."/>
        </authorList>
    </citation>
    <scope>NUCLEOTIDE SEQUENCE [LARGE SCALE GENOMIC DNA]</scope>
    <source>
        <strain evidence="11 12">KCTC 13943</strain>
    </source>
</reference>
<dbReference type="PANTHER" id="PTHR42885">
    <property type="entry name" value="HISTIDINOL-PHOSPHATE AMINOTRANSFERASE-RELATED"/>
    <property type="match status" value="1"/>
</dbReference>
<feature type="domain" description="Aminotransferase class I/classII large" evidence="10">
    <location>
        <begin position="26"/>
        <end position="356"/>
    </location>
</feature>
<dbReference type="EC" id="4.1.1.81" evidence="4"/>
<dbReference type="EMBL" id="JAMQCR010000001">
    <property type="protein sequence ID" value="MCM2532702.1"/>
    <property type="molecule type" value="Genomic_DNA"/>
</dbReference>
<evidence type="ECO:0000256" key="6">
    <source>
        <dbReference type="ARBA" id="ARBA00022898"/>
    </source>
</evidence>
<comment type="pathway">
    <text evidence="3">Cofactor biosynthesis; adenosylcobalamin biosynthesis.</text>
</comment>
<evidence type="ECO:0000313" key="12">
    <source>
        <dbReference type="Proteomes" id="UP001523262"/>
    </source>
</evidence>
<evidence type="ECO:0000256" key="5">
    <source>
        <dbReference type="ARBA" id="ARBA00022573"/>
    </source>
</evidence>
<dbReference type="InterPro" id="IPR015421">
    <property type="entry name" value="PyrdxlP-dep_Trfase_major"/>
</dbReference>
<dbReference type="Gene3D" id="3.40.640.10">
    <property type="entry name" value="Type I PLP-dependent aspartate aminotransferase-like (Major domain)"/>
    <property type="match status" value="1"/>
</dbReference>
<comment type="catalytic activity">
    <reaction evidence="9">
        <text>O-phospho-L-threonine + H(+) = (R)-1-aminopropan-2-yl phosphate + CO2</text>
        <dbReference type="Rhea" id="RHEA:11492"/>
        <dbReference type="ChEBI" id="CHEBI:15378"/>
        <dbReference type="ChEBI" id="CHEBI:16526"/>
        <dbReference type="ChEBI" id="CHEBI:58563"/>
        <dbReference type="ChEBI" id="CHEBI:58675"/>
        <dbReference type="EC" id="4.1.1.81"/>
    </reaction>
</comment>
<dbReference type="PROSITE" id="PS00105">
    <property type="entry name" value="AA_TRANSFER_CLASS_1"/>
    <property type="match status" value="1"/>
</dbReference>